<evidence type="ECO:0000256" key="20">
    <source>
        <dbReference type="SAM" id="Phobius"/>
    </source>
</evidence>
<reference evidence="21 22" key="1">
    <citation type="journal article" date="2017" name="Int. J. Syst. Evol. Microbiol.">
        <title>Pseudokineococcus basanitobsidens sp. nov., isolated from volcanic rock.</title>
        <authorList>
            <person name="Lee D.W."/>
            <person name="Park M.Y."/>
            <person name="Kim J.J."/>
            <person name="Kim B.S."/>
        </authorList>
    </citation>
    <scope>NUCLEOTIDE SEQUENCE [LARGE SCALE GENOMIC DNA]</scope>
    <source>
        <strain evidence="21 22">DSM 103726</strain>
    </source>
</reference>
<keyword evidence="8" id="KW-1003">Cell membrane</keyword>
<dbReference type="Pfam" id="PF01148">
    <property type="entry name" value="CTP_transf_1"/>
    <property type="match status" value="1"/>
</dbReference>
<keyword evidence="12 18" id="KW-0548">Nucleotidyltransferase</keyword>
<evidence type="ECO:0000256" key="7">
    <source>
        <dbReference type="ARBA" id="ARBA00019373"/>
    </source>
</evidence>
<feature type="transmembrane region" description="Helical" evidence="20">
    <location>
        <begin position="139"/>
        <end position="157"/>
    </location>
</feature>
<dbReference type="EC" id="2.7.7.41" evidence="6 18"/>
<keyword evidence="16" id="KW-0594">Phospholipid biosynthesis</keyword>
<evidence type="ECO:0000256" key="16">
    <source>
        <dbReference type="ARBA" id="ARBA00023209"/>
    </source>
</evidence>
<evidence type="ECO:0000313" key="22">
    <source>
        <dbReference type="Proteomes" id="UP001387100"/>
    </source>
</evidence>
<feature type="transmembrane region" description="Helical" evidence="20">
    <location>
        <begin position="259"/>
        <end position="279"/>
    </location>
</feature>
<comment type="pathway">
    <text evidence="4">Lipid metabolism.</text>
</comment>
<accession>A0ABU8RJS1</accession>
<feature type="transmembrane region" description="Helical" evidence="20">
    <location>
        <begin position="115"/>
        <end position="133"/>
    </location>
</feature>
<feature type="transmembrane region" description="Helical" evidence="20">
    <location>
        <begin position="195"/>
        <end position="214"/>
    </location>
</feature>
<feature type="transmembrane region" description="Helical" evidence="20">
    <location>
        <begin position="309"/>
        <end position="326"/>
    </location>
</feature>
<feature type="transmembrane region" description="Helical" evidence="20">
    <location>
        <begin position="90"/>
        <end position="110"/>
    </location>
</feature>
<evidence type="ECO:0000256" key="19">
    <source>
        <dbReference type="SAM" id="MobiDB-lite"/>
    </source>
</evidence>
<comment type="subcellular location">
    <subcellularLocation>
        <location evidence="2">Cell membrane</location>
        <topology evidence="2">Multi-pass membrane protein</topology>
    </subcellularLocation>
</comment>
<dbReference type="PROSITE" id="PS01315">
    <property type="entry name" value="CDS"/>
    <property type="match status" value="1"/>
</dbReference>
<evidence type="ECO:0000256" key="17">
    <source>
        <dbReference type="ARBA" id="ARBA00023264"/>
    </source>
</evidence>
<feature type="compositionally biased region" description="Low complexity" evidence="19">
    <location>
        <begin position="18"/>
        <end position="49"/>
    </location>
</feature>
<organism evidence="21 22">
    <name type="scientific">Pseudokineococcus basanitobsidens</name>
    <dbReference type="NCBI Taxonomy" id="1926649"/>
    <lineage>
        <taxon>Bacteria</taxon>
        <taxon>Bacillati</taxon>
        <taxon>Actinomycetota</taxon>
        <taxon>Actinomycetes</taxon>
        <taxon>Kineosporiales</taxon>
        <taxon>Kineosporiaceae</taxon>
        <taxon>Pseudokineococcus</taxon>
    </lineage>
</organism>
<dbReference type="PANTHER" id="PTHR46382:SF1">
    <property type="entry name" value="PHOSPHATIDATE CYTIDYLYLTRANSFERASE"/>
    <property type="match status" value="1"/>
</dbReference>
<evidence type="ECO:0000256" key="8">
    <source>
        <dbReference type="ARBA" id="ARBA00022475"/>
    </source>
</evidence>
<evidence type="ECO:0000256" key="4">
    <source>
        <dbReference type="ARBA" id="ARBA00005189"/>
    </source>
</evidence>
<keyword evidence="9" id="KW-0444">Lipid biosynthesis</keyword>
<keyword evidence="10 18" id="KW-0808">Transferase</keyword>
<evidence type="ECO:0000256" key="3">
    <source>
        <dbReference type="ARBA" id="ARBA00005119"/>
    </source>
</evidence>
<evidence type="ECO:0000256" key="9">
    <source>
        <dbReference type="ARBA" id="ARBA00022516"/>
    </source>
</evidence>
<dbReference type="EMBL" id="JBBIAA010000007">
    <property type="protein sequence ID" value="MEJ5945339.1"/>
    <property type="molecule type" value="Genomic_DNA"/>
</dbReference>
<evidence type="ECO:0000256" key="12">
    <source>
        <dbReference type="ARBA" id="ARBA00022695"/>
    </source>
</evidence>
<comment type="caution">
    <text evidence="21">The sequence shown here is derived from an EMBL/GenBank/DDBJ whole genome shotgun (WGS) entry which is preliminary data.</text>
</comment>
<feature type="transmembrane region" description="Helical" evidence="20">
    <location>
        <begin position="235"/>
        <end position="253"/>
    </location>
</feature>
<keyword evidence="11 18" id="KW-0812">Transmembrane</keyword>
<dbReference type="GO" id="GO:0004605">
    <property type="term" value="F:phosphatidate cytidylyltransferase activity"/>
    <property type="evidence" value="ECO:0007669"/>
    <property type="project" value="UniProtKB-EC"/>
</dbReference>
<feature type="transmembrane region" description="Helical" evidence="20">
    <location>
        <begin position="169"/>
        <end position="189"/>
    </location>
</feature>
<evidence type="ECO:0000256" key="1">
    <source>
        <dbReference type="ARBA" id="ARBA00001698"/>
    </source>
</evidence>
<evidence type="ECO:0000256" key="2">
    <source>
        <dbReference type="ARBA" id="ARBA00004651"/>
    </source>
</evidence>
<keyword evidence="14" id="KW-0443">Lipid metabolism</keyword>
<feature type="region of interest" description="Disordered" evidence="19">
    <location>
        <begin position="1"/>
        <end position="62"/>
    </location>
</feature>
<evidence type="ECO:0000256" key="11">
    <source>
        <dbReference type="ARBA" id="ARBA00022692"/>
    </source>
</evidence>
<evidence type="ECO:0000256" key="18">
    <source>
        <dbReference type="RuleBase" id="RU003938"/>
    </source>
</evidence>
<feature type="transmembrane region" description="Helical" evidence="20">
    <location>
        <begin position="65"/>
        <end position="84"/>
    </location>
</feature>
<evidence type="ECO:0000256" key="5">
    <source>
        <dbReference type="ARBA" id="ARBA00010185"/>
    </source>
</evidence>
<keyword evidence="22" id="KW-1185">Reference proteome</keyword>
<keyword evidence="17" id="KW-1208">Phospholipid metabolism</keyword>
<name>A0ABU8RJS1_9ACTN</name>
<evidence type="ECO:0000256" key="13">
    <source>
        <dbReference type="ARBA" id="ARBA00022989"/>
    </source>
</evidence>
<evidence type="ECO:0000313" key="21">
    <source>
        <dbReference type="EMBL" id="MEJ5945339.1"/>
    </source>
</evidence>
<evidence type="ECO:0000256" key="6">
    <source>
        <dbReference type="ARBA" id="ARBA00012487"/>
    </source>
</evidence>
<keyword evidence="13 20" id="KW-1133">Transmembrane helix</keyword>
<comment type="catalytic activity">
    <reaction evidence="1 18">
        <text>a 1,2-diacyl-sn-glycero-3-phosphate + CTP + H(+) = a CDP-1,2-diacyl-sn-glycerol + diphosphate</text>
        <dbReference type="Rhea" id="RHEA:16229"/>
        <dbReference type="ChEBI" id="CHEBI:15378"/>
        <dbReference type="ChEBI" id="CHEBI:33019"/>
        <dbReference type="ChEBI" id="CHEBI:37563"/>
        <dbReference type="ChEBI" id="CHEBI:58332"/>
        <dbReference type="ChEBI" id="CHEBI:58608"/>
        <dbReference type="EC" id="2.7.7.41"/>
    </reaction>
</comment>
<protein>
    <recommendedName>
        <fullName evidence="7 18">Phosphatidate cytidylyltransferase</fullName>
        <ecNumber evidence="6 18">2.7.7.41</ecNumber>
    </recommendedName>
</protein>
<proteinExistence type="inferred from homology"/>
<keyword evidence="15 20" id="KW-0472">Membrane</keyword>
<dbReference type="InterPro" id="IPR000374">
    <property type="entry name" value="PC_trans"/>
</dbReference>
<evidence type="ECO:0000256" key="15">
    <source>
        <dbReference type="ARBA" id="ARBA00023136"/>
    </source>
</evidence>
<gene>
    <name evidence="21" type="ORF">WDZ17_08535</name>
</gene>
<comment type="pathway">
    <text evidence="3 18">Phospholipid metabolism; CDP-diacylglycerol biosynthesis; CDP-diacylglycerol from sn-glycerol 3-phosphate: step 3/3.</text>
</comment>
<evidence type="ECO:0000256" key="10">
    <source>
        <dbReference type="ARBA" id="ARBA00022679"/>
    </source>
</evidence>
<comment type="similarity">
    <text evidence="5 18">Belongs to the CDS family.</text>
</comment>
<dbReference type="Proteomes" id="UP001387100">
    <property type="component" value="Unassembled WGS sequence"/>
</dbReference>
<dbReference type="PANTHER" id="PTHR46382">
    <property type="entry name" value="PHOSPHATIDATE CYTIDYLYLTRANSFERASE"/>
    <property type="match status" value="1"/>
</dbReference>
<dbReference type="RefSeq" id="WP_339574724.1">
    <property type="nucleotide sequence ID" value="NZ_JBBIAA010000007.1"/>
</dbReference>
<evidence type="ECO:0000256" key="14">
    <source>
        <dbReference type="ARBA" id="ARBA00023098"/>
    </source>
</evidence>
<sequence>MASDRRPTGTSPDPVPGAPTTAGPTTTGPTTTGPTTTGPTTAGPTTAGAAPPPPAPRRRSAGRDLPAAIGVGLLIGGVFLASLLLLRPAFLVFVLVAAVVGVLEVSAALAERHLVVPRVPVLVGGALLLVAAYVEGAEAALVVFGLTCVVVAAWRVAEGRDGAVRDVAAGLLALAWIPLLASAVVLMLAQPDGQMRVLVFVAAVVASDVGGYAAGATLGRHPLAPSVSPKKSREGLAGSVLLSLVVGAAGVVLLLDGPWWAGVLLGALVGLTATFGDLAESMLKRDLGIKDMGTTLPGHGGVMDRLDSLLVTAPVAWVVLALLVPAS</sequence>